<evidence type="ECO:0000256" key="1">
    <source>
        <dbReference type="SAM" id="SignalP"/>
    </source>
</evidence>
<dbReference type="RefSeq" id="WP_264732508.1">
    <property type="nucleotide sequence ID" value="NZ_JAPDNR010000001.1"/>
</dbReference>
<evidence type="ECO:0000313" key="2">
    <source>
        <dbReference type="EMBL" id="MCW3485757.1"/>
    </source>
</evidence>
<gene>
    <name evidence="2" type="ORF">OL497_17765</name>
</gene>
<accession>A0ABT3IP58</accession>
<comment type="caution">
    <text evidence="2">The sequence shown here is derived from an EMBL/GenBank/DDBJ whole genome shotgun (WGS) entry which is preliminary data.</text>
</comment>
<feature type="chain" id="PRO_5045721329" evidence="1">
    <location>
        <begin position="19"/>
        <end position="216"/>
    </location>
</feature>
<dbReference type="EMBL" id="JAPDNS010000002">
    <property type="protein sequence ID" value="MCW3485757.1"/>
    <property type="molecule type" value="Genomic_DNA"/>
</dbReference>
<reference evidence="2 3" key="1">
    <citation type="submission" date="2022-10" db="EMBL/GenBank/DDBJ databases">
        <title>Chitinophaga nivalis PC15 sp. nov., isolated from Pyeongchang county, South Korea.</title>
        <authorList>
            <person name="Trinh H.N."/>
        </authorList>
    </citation>
    <scope>NUCLEOTIDE SEQUENCE [LARGE SCALE GENOMIC DNA]</scope>
    <source>
        <strain evidence="2 3">PC14</strain>
    </source>
</reference>
<keyword evidence="3" id="KW-1185">Reference proteome</keyword>
<evidence type="ECO:0000313" key="3">
    <source>
        <dbReference type="Proteomes" id="UP001207742"/>
    </source>
</evidence>
<protein>
    <submittedName>
        <fullName evidence="2">Uncharacterized protein</fullName>
    </submittedName>
</protein>
<sequence length="216" mass="24155">MKKVLMLLLIAVLGGQMAAVAQGAEMLDAVARLDGTKTAADYEALEKTFLHIAATPKAGWLPYYYAALCNAQIGFLYQDDGEKIEPYSLRGEEQAKKAISLLDTATHKKELAEIYTVLSMVYRTRVFINPMTYGRKFGTLSQQVMQQAKQLDAANPRTLYLEAWVKCNTPRLWGGDKQLGRQLATQSLQLLEKVPATGITPHWGKAEDLRLLEKYK</sequence>
<feature type="signal peptide" evidence="1">
    <location>
        <begin position="1"/>
        <end position="18"/>
    </location>
</feature>
<organism evidence="2 3">
    <name type="scientific">Chitinophaga nivalis</name>
    <dbReference type="NCBI Taxonomy" id="2991709"/>
    <lineage>
        <taxon>Bacteria</taxon>
        <taxon>Pseudomonadati</taxon>
        <taxon>Bacteroidota</taxon>
        <taxon>Chitinophagia</taxon>
        <taxon>Chitinophagales</taxon>
        <taxon>Chitinophagaceae</taxon>
        <taxon>Chitinophaga</taxon>
    </lineage>
</organism>
<dbReference type="Proteomes" id="UP001207742">
    <property type="component" value="Unassembled WGS sequence"/>
</dbReference>
<name>A0ABT3IP58_9BACT</name>
<keyword evidence="1" id="KW-0732">Signal</keyword>
<proteinExistence type="predicted"/>